<evidence type="ECO:0000256" key="4">
    <source>
        <dbReference type="ARBA" id="ARBA00032610"/>
    </source>
</evidence>
<dbReference type="EC" id="2.3.1.47" evidence="2"/>
<evidence type="ECO:0000313" key="9">
    <source>
        <dbReference type="Proteomes" id="UP001055253"/>
    </source>
</evidence>
<dbReference type="Gene3D" id="3.40.640.10">
    <property type="entry name" value="Type I PLP-dependent aspartate aminotransferase-like (Major domain)"/>
    <property type="match status" value="1"/>
</dbReference>
<dbReference type="InterPro" id="IPR004839">
    <property type="entry name" value="Aminotransferase_I/II_large"/>
</dbReference>
<name>A0ABY3VD21_MYCUL</name>
<evidence type="ECO:0000256" key="1">
    <source>
        <dbReference type="ARBA" id="ARBA00001933"/>
    </source>
</evidence>
<keyword evidence="9" id="KW-1185">Reference proteome</keyword>
<comment type="catalytic activity">
    <reaction evidence="6">
        <text>6-carboxyhexanoyl-[ACP] + L-alanine + H(+) = (8S)-8-amino-7-oxononanoate + holo-[ACP] + CO2</text>
        <dbReference type="Rhea" id="RHEA:42288"/>
        <dbReference type="Rhea" id="RHEA-COMP:9685"/>
        <dbReference type="Rhea" id="RHEA-COMP:9955"/>
        <dbReference type="ChEBI" id="CHEBI:15378"/>
        <dbReference type="ChEBI" id="CHEBI:16526"/>
        <dbReference type="ChEBI" id="CHEBI:57972"/>
        <dbReference type="ChEBI" id="CHEBI:64479"/>
        <dbReference type="ChEBI" id="CHEBI:78846"/>
        <dbReference type="ChEBI" id="CHEBI:149468"/>
        <dbReference type="EC" id="2.3.1.47"/>
    </reaction>
</comment>
<evidence type="ECO:0000256" key="2">
    <source>
        <dbReference type="ARBA" id="ARBA00013187"/>
    </source>
</evidence>
<dbReference type="PANTHER" id="PTHR13693:SF3">
    <property type="entry name" value="LD36009P"/>
    <property type="match status" value="1"/>
</dbReference>
<organism evidence="8 9">
    <name type="scientific">Mycobacterium ulcerans</name>
    <dbReference type="NCBI Taxonomy" id="1809"/>
    <lineage>
        <taxon>Bacteria</taxon>
        <taxon>Bacillati</taxon>
        <taxon>Actinomycetota</taxon>
        <taxon>Actinomycetes</taxon>
        <taxon>Mycobacteriales</taxon>
        <taxon>Mycobacteriaceae</taxon>
        <taxon>Mycobacterium</taxon>
        <taxon>Mycobacterium ulcerans group</taxon>
    </lineage>
</organism>
<comment type="cofactor">
    <cofactor evidence="1">
        <name>pyridoxal 5'-phosphate</name>
        <dbReference type="ChEBI" id="CHEBI:597326"/>
    </cofactor>
</comment>
<dbReference type="Proteomes" id="UP001055253">
    <property type="component" value="Chromosome"/>
</dbReference>
<dbReference type="InterPro" id="IPR050087">
    <property type="entry name" value="AON_synthase_class-II"/>
</dbReference>
<dbReference type="EMBL" id="CP092429">
    <property type="protein sequence ID" value="ULP54178.1"/>
    <property type="molecule type" value="Genomic_DNA"/>
</dbReference>
<protein>
    <recommendedName>
        <fullName evidence="2">8-amino-7-oxononanoate synthase</fullName>
        <ecNumber evidence="2">2.3.1.47</ecNumber>
    </recommendedName>
    <alternativeName>
        <fullName evidence="4">7-keto-8-amino-pelargonic acid synthase</fullName>
    </alternativeName>
    <alternativeName>
        <fullName evidence="5">8-amino-7-ketopelargonate synthase</fullName>
    </alternativeName>
</protein>
<keyword evidence="3" id="KW-0808">Transferase</keyword>
<proteinExistence type="predicted"/>
<dbReference type="Pfam" id="PF00155">
    <property type="entry name" value="Aminotran_1_2"/>
    <property type="match status" value="1"/>
</dbReference>
<dbReference type="RefSeq" id="WP_240169373.1">
    <property type="nucleotide sequence ID" value="NZ_CP085200.1"/>
</dbReference>
<dbReference type="InterPro" id="IPR015424">
    <property type="entry name" value="PyrdxlP-dep_Trfase"/>
</dbReference>
<keyword evidence="8" id="KW-0032">Aminotransferase</keyword>
<evidence type="ECO:0000256" key="5">
    <source>
        <dbReference type="ARBA" id="ARBA00033381"/>
    </source>
</evidence>
<dbReference type="SUPFAM" id="SSF53383">
    <property type="entry name" value="PLP-dependent transferases"/>
    <property type="match status" value="1"/>
</dbReference>
<evidence type="ECO:0000259" key="7">
    <source>
        <dbReference type="Pfam" id="PF00155"/>
    </source>
</evidence>
<evidence type="ECO:0000256" key="6">
    <source>
        <dbReference type="ARBA" id="ARBA00047715"/>
    </source>
</evidence>
<gene>
    <name evidence="8" type="ORF">MJO63_18905</name>
</gene>
<feature type="domain" description="Aminotransferase class I/classII large" evidence="7">
    <location>
        <begin position="1"/>
        <end position="75"/>
    </location>
</feature>
<evidence type="ECO:0000313" key="8">
    <source>
        <dbReference type="EMBL" id="ULP54178.1"/>
    </source>
</evidence>
<accession>A0ABY3VD21</accession>
<dbReference type="InterPro" id="IPR015421">
    <property type="entry name" value="PyrdxlP-dep_Trfase_major"/>
</dbReference>
<sequence length="96" mass="10414">MGTLSKTFGSCGGYIAESADLIMYLKYNCPGFVFSTGLPGPLATAALRAVDLFRDRPELVSELQMKSESFRRALGQDTPRAPALLISRLVSWGIVD</sequence>
<dbReference type="PANTHER" id="PTHR13693">
    <property type="entry name" value="CLASS II AMINOTRANSFERASE/8-AMINO-7-OXONONANOATE SYNTHASE"/>
    <property type="match status" value="1"/>
</dbReference>
<dbReference type="GO" id="GO:0008483">
    <property type="term" value="F:transaminase activity"/>
    <property type="evidence" value="ECO:0007669"/>
    <property type="project" value="UniProtKB-KW"/>
</dbReference>
<reference evidence="8" key="1">
    <citation type="submission" date="2022-08" db="EMBL/GenBank/DDBJ databases">
        <title>Whole genome sequencing of non-tuberculosis mycobacteria type-strains.</title>
        <authorList>
            <person name="Igarashi Y."/>
            <person name="Osugi A."/>
            <person name="Mitarai S."/>
        </authorList>
    </citation>
    <scope>NUCLEOTIDE SEQUENCE</scope>
    <source>
        <strain evidence="8">ATCC 19423</strain>
    </source>
</reference>
<evidence type="ECO:0000256" key="3">
    <source>
        <dbReference type="ARBA" id="ARBA00022679"/>
    </source>
</evidence>